<organism evidence="1 2">
    <name type="scientific">Ostreobium quekettii</name>
    <dbReference type="NCBI Taxonomy" id="121088"/>
    <lineage>
        <taxon>Eukaryota</taxon>
        <taxon>Viridiplantae</taxon>
        <taxon>Chlorophyta</taxon>
        <taxon>core chlorophytes</taxon>
        <taxon>Ulvophyceae</taxon>
        <taxon>TCBD clade</taxon>
        <taxon>Bryopsidales</taxon>
        <taxon>Ostreobineae</taxon>
        <taxon>Ostreobiaceae</taxon>
        <taxon>Ostreobium</taxon>
    </lineage>
</organism>
<name>A0A8S1IL08_9CHLO</name>
<gene>
    <name evidence="1" type="ORF">OSTQU699_LOCUS596</name>
</gene>
<comment type="caution">
    <text evidence="1">The sequence shown here is derived from an EMBL/GenBank/DDBJ whole genome shotgun (WGS) entry which is preliminary data.</text>
</comment>
<sequence>MMEIDMRPAGDACALGCLSVCVQGYRLRVAEGGRYKASVQDGSNSAKVGAPGRYAIGPPRGTTVAATANLCGARLLRVHVYAHCMGLSSTAFCAPQLSRSTQQQDLGQTCTMRSLSRGVAS</sequence>
<accession>A0A8S1IL08</accession>
<protein>
    <submittedName>
        <fullName evidence="1">Uncharacterized protein</fullName>
    </submittedName>
</protein>
<proteinExistence type="predicted"/>
<evidence type="ECO:0000313" key="1">
    <source>
        <dbReference type="EMBL" id="CAD7695235.1"/>
    </source>
</evidence>
<keyword evidence="2" id="KW-1185">Reference proteome</keyword>
<evidence type="ECO:0000313" key="2">
    <source>
        <dbReference type="Proteomes" id="UP000708148"/>
    </source>
</evidence>
<dbReference type="EMBL" id="CAJHUC010000321">
    <property type="protein sequence ID" value="CAD7695235.1"/>
    <property type="molecule type" value="Genomic_DNA"/>
</dbReference>
<dbReference type="AlphaFoldDB" id="A0A8S1IL08"/>
<reference evidence="1" key="1">
    <citation type="submission" date="2020-12" db="EMBL/GenBank/DDBJ databases">
        <authorList>
            <person name="Iha C."/>
        </authorList>
    </citation>
    <scope>NUCLEOTIDE SEQUENCE</scope>
</reference>
<dbReference type="Proteomes" id="UP000708148">
    <property type="component" value="Unassembled WGS sequence"/>
</dbReference>